<dbReference type="AlphaFoldDB" id="A0AA40X1Y6"/>
<keyword evidence="4" id="KW-0378">Hydrolase</keyword>
<dbReference type="PROSITE" id="PS51935">
    <property type="entry name" value="NLPC_P60"/>
    <property type="match status" value="1"/>
</dbReference>
<evidence type="ECO:0000313" key="11">
    <source>
        <dbReference type="Proteomes" id="UP000705283"/>
    </source>
</evidence>
<evidence type="ECO:0000256" key="5">
    <source>
        <dbReference type="ARBA" id="ARBA00022807"/>
    </source>
</evidence>
<dbReference type="Proteomes" id="UP000705283">
    <property type="component" value="Unassembled WGS sequence"/>
</dbReference>
<keyword evidence="2" id="KW-0645">Protease</keyword>
<sequence>MKTFASLKKILCISCVLLAGCASKPPVNNANLNDTADNISKREQESDLISVIAALHDQMHSWQGTPYSWGGTKLSGVDCSGFVWRTLKDRFNLPMDRVTTTELIQMGKRVNRSQLQPGDLVFFRIDRQLHVGFYDTQQNFLHASYSKGVMRSSLDNPYWKSVFLEARRLPKEYDAQITLNSRSHGNMLAKN</sequence>
<keyword evidence="5" id="KW-0788">Thiol protease</keyword>
<dbReference type="Gene3D" id="3.90.1720.10">
    <property type="entry name" value="endopeptidase domain like (from Nostoc punctiforme)"/>
    <property type="match status" value="1"/>
</dbReference>
<accession>A0AA40X1Y6</accession>
<evidence type="ECO:0000313" key="10">
    <source>
        <dbReference type="Proteomes" id="UP000192722"/>
    </source>
</evidence>
<keyword evidence="3 6" id="KW-0732">Signal</keyword>
<dbReference type="InterPro" id="IPR000064">
    <property type="entry name" value="NLP_P60_dom"/>
</dbReference>
<dbReference type="EMBL" id="MRWD01000081">
    <property type="protein sequence ID" value="ORJ18906.1"/>
    <property type="molecule type" value="Genomic_DNA"/>
</dbReference>
<keyword evidence="10" id="KW-1185">Reference proteome</keyword>
<reference evidence="9 10" key="2">
    <citation type="journal article" date="2017" name="Int. J. Syst. Evol. Microbiol.">
        <title>Rouxiella badensis sp. nov. and Rouxiella silvae sp. nov. isolated from peat bog soil in Germany and emendation of the genus description.</title>
        <authorList>
            <person name="Le Fleche-Mateos A."/>
            <person name="Kugler J.H."/>
            <person name="Hansen S.H."/>
            <person name="Syldatk C."/>
            <person name="Hausmann R."/>
            <person name="Lomprez F."/>
            <person name="Vandenbogaert M."/>
            <person name="Manuguerra J.C."/>
            <person name="Grimont P.A."/>
        </authorList>
    </citation>
    <scope>NUCLEOTIDE SEQUENCE [LARGE SCALE GENOMIC DNA]</scope>
    <source>
        <strain evidence="9 10">213</strain>
    </source>
</reference>
<evidence type="ECO:0000256" key="6">
    <source>
        <dbReference type="SAM" id="SignalP"/>
    </source>
</evidence>
<dbReference type="Proteomes" id="UP000192722">
    <property type="component" value="Unassembled WGS sequence"/>
</dbReference>
<comment type="caution">
    <text evidence="8">The sequence shown here is derived from an EMBL/GenBank/DDBJ whole genome shotgun (WGS) entry which is preliminary data.</text>
</comment>
<evidence type="ECO:0000256" key="1">
    <source>
        <dbReference type="ARBA" id="ARBA00007074"/>
    </source>
</evidence>
<protein>
    <submittedName>
        <fullName evidence="8">C40 family peptidase</fullName>
    </submittedName>
    <submittedName>
        <fullName evidence="9">NlpC</fullName>
    </submittedName>
</protein>
<dbReference type="InterPro" id="IPR038765">
    <property type="entry name" value="Papain-like_cys_pep_sf"/>
</dbReference>
<evidence type="ECO:0000313" key="8">
    <source>
        <dbReference type="EMBL" id="MBF6637263.1"/>
    </source>
</evidence>
<evidence type="ECO:0000313" key="9">
    <source>
        <dbReference type="EMBL" id="ORJ18906.1"/>
    </source>
</evidence>
<dbReference type="PANTHER" id="PTHR47360:SF1">
    <property type="entry name" value="ENDOPEPTIDASE NLPC-RELATED"/>
    <property type="match status" value="1"/>
</dbReference>
<dbReference type="RefSeq" id="WP_055771736.1">
    <property type="nucleotide sequence ID" value="NZ_CBCSCF010000003.1"/>
</dbReference>
<feature type="domain" description="NlpC/P60" evidence="7">
    <location>
        <begin position="49"/>
        <end position="170"/>
    </location>
</feature>
<dbReference type="EMBL" id="JADMKS010000004">
    <property type="protein sequence ID" value="MBF6637263.1"/>
    <property type="molecule type" value="Genomic_DNA"/>
</dbReference>
<organism evidence="8 11">
    <name type="scientific">Rouxiella silvae</name>
    <dbReference type="NCBI Taxonomy" id="1646373"/>
    <lineage>
        <taxon>Bacteria</taxon>
        <taxon>Pseudomonadati</taxon>
        <taxon>Pseudomonadota</taxon>
        <taxon>Gammaproteobacteria</taxon>
        <taxon>Enterobacterales</taxon>
        <taxon>Yersiniaceae</taxon>
        <taxon>Rouxiella</taxon>
    </lineage>
</organism>
<gene>
    <name evidence="9" type="ORF">BS639_22755</name>
    <name evidence="8" type="ORF">ITX54_11415</name>
</gene>
<comment type="similarity">
    <text evidence="1">Belongs to the peptidase C40 family.</text>
</comment>
<proteinExistence type="inferred from homology"/>
<evidence type="ECO:0000259" key="7">
    <source>
        <dbReference type="PROSITE" id="PS51935"/>
    </source>
</evidence>
<dbReference type="PANTHER" id="PTHR47360">
    <property type="entry name" value="MUREIN DD-ENDOPEPTIDASE MEPS/MUREIN LD-CARBOXYPEPTIDASE"/>
    <property type="match status" value="1"/>
</dbReference>
<dbReference type="Pfam" id="PF00877">
    <property type="entry name" value="NLPC_P60"/>
    <property type="match status" value="1"/>
</dbReference>
<reference evidence="8" key="3">
    <citation type="submission" date="2020-11" db="EMBL/GenBank/DDBJ databases">
        <authorList>
            <person name="Lee S.D."/>
        </authorList>
    </citation>
    <scope>NUCLEOTIDE SEQUENCE</scope>
    <source>
        <strain evidence="8">SAP-2</strain>
    </source>
</reference>
<feature type="signal peptide" evidence="6">
    <location>
        <begin position="1"/>
        <end position="30"/>
    </location>
</feature>
<reference evidence="9" key="1">
    <citation type="submission" date="2016-12" db="EMBL/GenBank/DDBJ databases">
        <authorList>
            <person name="Le Fleche-Mateos A."/>
        </authorList>
    </citation>
    <scope>NUCLEOTIDE SEQUENCE</scope>
    <source>
        <strain evidence="9">213</strain>
    </source>
</reference>
<dbReference type="GO" id="GO:0008234">
    <property type="term" value="F:cysteine-type peptidase activity"/>
    <property type="evidence" value="ECO:0007669"/>
    <property type="project" value="UniProtKB-KW"/>
</dbReference>
<dbReference type="PROSITE" id="PS51257">
    <property type="entry name" value="PROKAR_LIPOPROTEIN"/>
    <property type="match status" value="1"/>
</dbReference>
<evidence type="ECO:0000256" key="2">
    <source>
        <dbReference type="ARBA" id="ARBA00022670"/>
    </source>
</evidence>
<name>A0AA40X1Y6_9GAMM</name>
<dbReference type="InterPro" id="IPR052062">
    <property type="entry name" value="Murein_DD/LD_carboxypeptidase"/>
</dbReference>
<reference evidence="8" key="4">
    <citation type="submission" date="2022-09" db="EMBL/GenBank/DDBJ databases">
        <title>Rouxiella aceris sp. nov., isolated from tree sap and emended description of the genus Rhouxiella.</title>
        <authorList>
            <person name="Kim I.S."/>
        </authorList>
    </citation>
    <scope>NUCLEOTIDE SEQUENCE</scope>
    <source>
        <strain evidence="8">SAP-2</strain>
    </source>
</reference>
<dbReference type="SUPFAM" id="SSF54001">
    <property type="entry name" value="Cysteine proteinases"/>
    <property type="match status" value="1"/>
</dbReference>
<evidence type="ECO:0000256" key="3">
    <source>
        <dbReference type="ARBA" id="ARBA00022729"/>
    </source>
</evidence>
<feature type="chain" id="PRO_5041309161" evidence="6">
    <location>
        <begin position="31"/>
        <end position="191"/>
    </location>
</feature>
<dbReference type="GO" id="GO:0006508">
    <property type="term" value="P:proteolysis"/>
    <property type="evidence" value="ECO:0007669"/>
    <property type="project" value="UniProtKB-KW"/>
</dbReference>
<evidence type="ECO:0000256" key="4">
    <source>
        <dbReference type="ARBA" id="ARBA00022801"/>
    </source>
</evidence>